<keyword evidence="2" id="KW-1185">Reference proteome</keyword>
<gene>
    <name evidence="1" type="ORF">HAX54_031557</name>
</gene>
<proteinExistence type="predicted"/>
<feature type="non-terminal residue" evidence="1">
    <location>
        <position position="1"/>
    </location>
</feature>
<evidence type="ECO:0000313" key="2">
    <source>
        <dbReference type="Proteomes" id="UP000823775"/>
    </source>
</evidence>
<name>A0ABS8RGS7_DATST</name>
<accession>A0ABS8RGS7</accession>
<sequence>GYNIFVQMHRKDITGTKLVLSHKTASEQCRASSAWSCTKRTPNSIWSCAMRWPFYTFRCVTRRAYNTLSSVMQT</sequence>
<dbReference type="Proteomes" id="UP000823775">
    <property type="component" value="Unassembled WGS sequence"/>
</dbReference>
<comment type="caution">
    <text evidence="1">The sequence shown here is derived from an EMBL/GenBank/DDBJ whole genome shotgun (WGS) entry which is preliminary data.</text>
</comment>
<reference evidence="1 2" key="1">
    <citation type="journal article" date="2021" name="BMC Genomics">
        <title>Datura genome reveals duplications of psychoactive alkaloid biosynthetic genes and high mutation rate following tissue culture.</title>
        <authorList>
            <person name="Rajewski A."/>
            <person name="Carter-House D."/>
            <person name="Stajich J."/>
            <person name="Litt A."/>
        </authorList>
    </citation>
    <scope>NUCLEOTIDE SEQUENCE [LARGE SCALE GENOMIC DNA]</scope>
    <source>
        <strain evidence="1">AR-01</strain>
    </source>
</reference>
<protein>
    <submittedName>
        <fullName evidence="1">Uncharacterized protein</fullName>
    </submittedName>
</protein>
<evidence type="ECO:0000313" key="1">
    <source>
        <dbReference type="EMBL" id="MCD7446073.1"/>
    </source>
</evidence>
<dbReference type="EMBL" id="JACEIK010000004">
    <property type="protein sequence ID" value="MCD7446073.1"/>
    <property type="molecule type" value="Genomic_DNA"/>
</dbReference>
<organism evidence="1 2">
    <name type="scientific">Datura stramonium</name>
    <name type="common">Jimsonweed</name>
    <name type="synonym">Common thornapple</name>
    <dbReference type="NCBI Taxonomy" id="4076"/>
    <lineage>
        <taxon>Eukaryota</taxon>
        <taxon>Viridiplantae</taxon>
        <taxon>Streptophyta</taxon>
        <taxon>Embryophyta</taxon>
        <taxon>Tracheophyta</taxon>
        <taxon>Spermatophyta</taxon>
        <taxon>Magnoliopsida</taxon>
        <taxon>eudicotyledons</taxon>
        <taxon>Gunneridae</taxon>
        <taxon>Pentapetalae</taxon>
        <taxon>asterids</taxon>
        <taxon>lamiids</taxon>
        <taxon>Solanales</taxon>
        <taxon>Solanaceae</taxon>
        <taxon>Solanoideae</taxon>
        <taxon>Datureae</taxon>
        <taxon>Datura</taxon>
    </lineage>
</organism>